<protein>
    <recommendedName>
        <fullName evidence="3">Tetratricopeptide repeat protein</fullName>
    </recommendedName>
</protein>
<evidence type="ECO:0000313" key="1">
    <source>
        <dbReference type="EMBL" id="KOE98221.1"/>
    </source>
</evidence>
<comment type="caution">
    <text evidence="1">The sequence shown here is derived from an EMBL/GenBank/DDBJ whole genome shotgun (WGS) entry which is preliminary data.</text>
</comment>
<name>A0A0L8A7L9_9GAMM</name>
<evidence type="ECO:0008006" key="3">
    <source>
        <dbReference type="Google" id="ProtNLM"/>
    </source>
</evidence>
<evidence type="ECO:0000313" key="2">
    <source>
        <dbReference type="Proteomes" id="UP000036890"/>
    </source>
</evidence>
<dbReference type="EMBL" id="AJLO02000034">
    <property type="protein sequence ID" value="KOE98221.1"/>
    <property type="molecule type" value="Genomic_DNA"/>
</dbReference>
<dbReference type="AlphaFoldDB" id="A0A0L8A7L9"/>
<proteinExistence type="predicted"/>
<dbReference type="OrthoDB" id="7202990at2"/>
<reference evidence="1 2" key="1">
    <citation type="journal article" date="2012" name="J. Bacteriol.">
        <title>Genome sequence of a novel nicotine-degrading strain, Pseudomonas geniculata N1.</title>
        <authorList>
            <person name="Tang H."/>
            <person name="Yu H."/>
            <person name="Tai C."/>
            <person name="Huang K."/>
            <person name="Liu Y."/>
            <person name="Wang L."/>
            <person name="Yao Y."/>
            <person name="Wu G."/>
            <person name="Xu P."/>
        </authorList>
    </citation>
    <scope>NUCLEOTIDE SEQUENCE [LARGE SCALE GENOMIC DNA]</scope>
    <source>
        <strain evidence="1 2">N1</strain>
    </source>
</reference>
<sequence>MMLLSFALAAAMGAAAEPPKAPDCSYDRAAMLAMEPGRFDQDLEGGWRPLADRGCTREAADLLSAYGALSKAEGNVIITWHEGQLRAELGQTAQAIALMERSHKPVNGSDPGYWNAYVDGMVAFLRQDRSALEKARARLVAIPTPTAMAENIKDGRYHFTTEGGQQVQMPWPPNLDVLDGLLRCFGKPYVEAYGPGCRKPEGR</sequence>
<gene>
    <name evidence="1" type="ORF">W7K_16360</name>
</gene>
<dbReference type="RefSeq" id="WP_049412485.1">
    <property type="nucleotide sequence ID" value="NZ_AJLO02000034.1"/>
</dbReference>
<accession>A0A0L8A7L9</accession>
<dbReference type="Proteomes" id="UP000036890">
    <property type="component" value="Unassembled WGS sequence"/>
</dbReference>
<organism evidence="1 2">
    <name type="scientific">Stenotrophomonas geniculata N1</name>
    <dbReference type="NCBI Taxonomy" id="1167641"/>
    <lineage>
        <taxon>Bacteria</taxon>
        <taxon>Pseudomonadati</taxon>
        <taxon>Pseudomonadota</taxon>
        <taxon>Gammaproteobacteria</taxon>
        <taxon>Lysobacterales</taxon>
        <taxon>Lysobacteraceae</taxon>
        <taxon>Stenotrophomonas</taxon>
    </lineage>
</organism>